<dbReference type="InterPro" id="IPR006621">
    <property type="entry name" value="Nose-resist-to-fluoxetine_N"/>
</dbReference>
<dbReference type="Pfam" id="PF20146">
    <property type="entry name" value="NRF"/>
    <property type="match status" value="1"/>
</dbReference>
<feature type="transmembrane region" description="Helical" evidence="2">
    <location>
        <begin position="624"/>
        <end position="650"/>
    </location>
</feature>
<feature type="transmembrane region" description="Helical" evidence="2">
    <location>
        <begin position="696"/>
        <end position="715"/>
    </location>
</feature>
<feature type="compositionally biased region" description="Acidic residues" evidence="1">
    <location>
        <begin position="76"/>
        <end position="85"/>
    </location>
</feature>
<comment type="caution">
    <text evidence="5">The sequence shown here is derived from an EMBL/GenBank/DDBJ whole genome shotgun (WGS) entry which is preliminary data.</text>
</comment>
<keyword evidence="2" id="KW-0472">Membrane</keyword>
<dbReference type="EMBL" id="JABSTV010001245">
    <property type="protein sequence ID" value="KAH7982449.1"/>
    <property type="molecule type" value="Genomic_DNA"/>
</dbReference>
<keyword evidence="2" id="KW-1133">Transmembrane helix</keyword>
<proteinExistence type="predicted"/>
<feature type="domain" description="Nose resistant-to-fluoxetine protein N-terminal" evidence="4">
    <location>
        <begin position="463"/>
        <end position="613"/>
    </location>
</feature>
<dbReference type="Proteomes" id="UP000821837">
    <property type="component" value="Chromosome 1"/>
</dbReference>
<feature type="compositionally biased region" description="Low complexity" evidence="1">
    <location>
        <begin position="301"/>
        <end position="398"/>
    </location>
</feature>
<evidence type="ECO:0000313" key="5">
    <source>
        <dbReference type="EMBL" id="KAH7982449.1"/>
    </source>
</evidence>
<name>A0A9D4QGF2_RHISA</name>
<feature type="compositionally biased region" description="Low complexity" evidence="1">
    <location>
        <begin position="128"/>
        <end position="150"/>
    </location>
</feature>
<reference evidence="5" key="1">
    <citation type="journal article" date="2020" name="Cell">
        <title>Large-Scale Comparative Analyses of Tick Genomes Elucidate Their Genetic Diversity and Vector Capacities.</title>
        <authorList>
            <consortium name="Tick Genome and Microbiome Consortium (TIGMIC)"/>
            <person name="Jia N."/>
            <person name="Wang J."/>
            <person name="Shi W."/>
            <person name="Du L."/>
            <person name="Sun Y."/>
            <person name="Zhan W."/>
            <person name="Jiang J.F."/>
            <person name="Wang Q."/>
            <person name="Zhang B."/>
            <person name="Ji P."/>
            <person name="Bell-Sakyi L."/>
            <person name="Cui X.M."/>
            <person name="Yuan T.T."/>
            <person name="Jiang B.G."/>
            <person name="Yang W.F."/>
            <person name="Lam T.T."/>
            <person name="Chang Q.C."/>
            <person name="Ding S.J."/>
            <person name="Wang X.J."/>
            <person name="Zhu J.G."/>
            <person name="Ruan X.D."/>
            <person name="Zhao L."/>
            <person name="Wei J.T."/>
            <person name="Ye R.Z."/>
            <person name="Que T.C."/>
            <person name="Du C.H."/>
            <person name="Zhou Y.H."/>
            <person name="Cheng J.X."/>
            <person name="Dai P.F."/>
            <person name="Guo W.B."/>
            <person name="Han X.H."/>
            <person name="Huang E.J."/>
            <person name="Li L.F."/>
            <person name="Wei W."/>
            <person name="Gao Y.C."/>
            <person name="Liu J.Z."/>
            <person name="Shao H.Z."/>
            <person name="Wang X."/>
            <person name="Wang C.C."/>
            <person name="Yang T.C."/>
            <person name="Huo Q.B."/>
            <person name="Li W."/>
            <person name="Chen H.Y."/>
            <person name="Chen S.E."/>
            <person name="Zhou L.G."/>
            <person name="Ni X.B."/>
            <person name="Tian J.H."/>
            <person name="Sheng Y."/>
            <person name="Liu T."/>
            <person name="Pan Y.S."/>
            <person name="Xia L.Y."/>
            <person name="Li J."/>
            <person name="Zhao F."/>
            <person name="Cao W.C."/>
        </authorList>
    </citation>
    <scope>NUCLEOTIDE SEQUENCE</scope>
    <source>
        <strain evidence="5">Rsan-2018</strain>
    </source>
</reference>
<evidence type="ECO:0000256" key="1">
    <source>
        <dbReference type="SAM" id="MobiDB-lite"/>
    </source>
</evidence>
<feature type="compositionally biased region" description="Basic and acidic residues" evidence="1">
    <location>
        <begin position="265"/>
        <end position="275"/>
    </location>
</feature>
<organism evidence="5 6">
    <name type="scientific">Rhipicephalus sanguineus</name>
    <name type="common">Brown dog tick</name>
    <name type="synonym">Ixodes sanguineus</name>
    <dbReference type="NCBI Taxonomy" id="34632"/>
    <lineage>
        <taxon>Eukaryota</taxon>
        <taxon>Metazoa</taxon>
        <taxon>Ecdysozoa</taxon>
        <taxon>Arthropoda</taxon>
        <taxon>Chelicerata</taxon>
        <taxon>Arachnida</taxon>
        <taxon>Acari</taxon>
        <taxon>Parasitiformes</taxon>
        <taxon>Ixodida</taxon>
        <taxon>Ixodoidea</taxon>
        <taxon>Ixodidae</taxon>
        <taxon>Rhipicephalinae</taxon>
        <taxon>Rhipicephalus</taxon>
        <taxon>Rhipicephalus</taxon>
    </lineage>
</organism>
<feature type="compositionally biased region" description="Low complexity" evidence="1">
    <location>
        <begin position="173"/>
        <end position="223"/>
    </location>
</feature>
<evidence type="ECO:0000313" key="6">
    <source>
        <dbReference type="Proteomes" id="UP000821837"/>
    </source>
</evidence>
<accession>A0A9D4QGF2</accession>
<dbReference type="AlphaFoldDB" id="A0A9D4QGF2"/>
<feature type="chain" id="PRO_5039029776" description="Nose resistant-to-fluoxetine protein N-terminal domain-containing protein" evidence="3">
    <location>
        <begin position="21"/>
        <end position="767"/>
    </location>
</feature>
<feature type="region of interest" description="Disordered" evidence="1">
    <location>
        <begin position="29"/>
        <end position="432"/>
    </location>
</feature>
<feature type="compositionally biased region" description="Polar residues" evidence="1">
    <location>
        <begin position="418"/>
        <end position="428"/>
    </location>
</feature>
<gene>
    <name evidence="5" type="ORF">HPB52_005065</name>
</gene>
<dbReference type="VEuPathDB" id="VectorBase:RSAN_046852"/>
<evidence type="ECO:0000256" key="3">
    <source>
        <dbReference type="SAM" id="SignalP"/>
    </source>
</evidence>
<evidence type="ECO:0000256" key="2">
    <source>
        <dbReference type="SAM" id="Phobius"/>
    </source>
</evidence>
<keyword evidence="3" id="KW-0732">Signal</keyword>
<keyword evidence="6" id="KW-1185">Reference proteome</keyword>
<feature type="compositionally biased region" description="Acidic residues" evidence="1">
    <location>
        <begin position="104"/>
        <end position="124"/>
    </location>
</feature>
<protein>
    <recommendedName>
        <fullName evidence="4">Nose resistant-to-fluoxetine protein N-terminal domain-containing protein</fullName>
    </recommendedName>
</protein>
<reference evidence="5" key="2">
    <citation type="submission" date="2021-09" db="EMBL/GenBank/DDBJ databases">
        <authorList>
            <person name="Jia N."/>
            <person name="Wang J."/>
            <person name="Shi W."/>
            <person name="Du L."/>
            <person name="Sun Y."/>
            <person name="Zhan W."/>
            <person name="Jiang J."/>
            <person name="Wang Q."/>
            <person name="Zhang B."/>
            <person name="Ji P."/>
            <person name="Sakyi L.B."/>
            <person name="Cui X."/>
            <person name="Yuan T."/>
            <person name="Jiang B."/>
            <person name="Yang W."/>
            <person name="Lam T.T.-Y."/>
            <person name="Chang Q."/>
            <person name="Ding S."/>
            <person name="Wang X."/>
            <person name="Zhu J."/>
            <person name="Ruan X."/>
            <person name="Zhao L."/>
            <person name="Wei J."/>
            <person name="Que T."/>
            <person name="Du C."/>
            <person name="Cheng J."/>
            <person name="Dai P."/>
            <person name="Han X."/>
            <person name="Huang E."/>
            <person name="Gao Y."/>
            <person name="Liu J."/>
            <person name="Shao H."/>
            <person name="Ye R."/>
            <person name="Li L."/>
            <person name="Wei W."/>
            <person name="Wang X."/>
            <person name="Wang C."/>
            <person name="Huo Q."/>
            <person name="Li W."/>
            <person name="Guo W."/>
            <person name="Chen H."/>
            <person name="Chen S."/>
            <person name="Zhou L."/>
            <person name="Zhou L."/>
            <person name="Ni X."/>
            <person name="Tian J."/>
            <person name="Zhou Y."/>
            <person name="Sheng Y."/>
            <person name="Liu T."/>
            <person name="Pan Y."/>
            <person name="Xia L."/>
            <person name="Li J."/>
            <person name="Zhao F."/>
            <person name="Cao W."/>
        </authorList>
    </citation>
    <scope>NUCLEOTIDE SEQUENCE</scope>
    <source>
        <strain evidence="5">Rsan-2018</strain>
        <tissue evidence="5">Larvae</tissue>
    </source>
</reference>
<feature type="signal peptide" evidence="3">
    <location>
        <begin position="1"/>
        <end position="20"/>
    </location>
</feature>
<sequence length="767" mass="81492">MGWPSAAMLLFVVALLCVAARGPLAAEAAAATKQPAKFESTTTALPASTAAKLRAAPADDDGKNDVQDRPVTSGVELEDYDDAADELPSTDLKARAQQSATPGEESDDEDDEDDDYDSTDDFDDATQPSESTTGSTPTTAKAGSSTTAAEQNAATKSIGEPTPLATTNVTKGSTAPTTQPSTTTNSASSVTATATTTTTLATSPTTAVTTASPEVSTVSATSTQGSKMLKADATTTGVESTTSLAEPTSVSGTTENPDVTTAVKDGSDVTVKSENEPEFSGDNQIAAYEGAASSLSVRAVESTTSSTTTTEPSTTESTTTESTTTESTTTESTTTESTTTESTTTESTTAEGTTVETTSTETSTTESSTASSDEVSTTADSTTESDSTTSSETTSAVTGVEGSTASGAREMEDLDDTGGTTTQSTPEITTVRDYEPDLNAVINQFMTQILPLTTRFLSDTNVSADCVNHLWKVYQGFRRQDAWALRLVTSSGLIPANLFEGSLSNLGSYEQCLRTRAVNSEGEVEVQGRYCSLFFRPPPLYYNRTSEQFKAIGEMQGRRSLLNWEKGERGYISSDVRVGLCIPSGCSAHDISHLANLIVQDYGARAVVKSCRIDEPFTLSDLQIGILCALGGSVGLVLLATLVEICLFCCSNHKVSDPKYDVVPVKVVKCFSLVHNTRRLISTHFDTNCPRKPVRFVYGVKVFMMLWIILGHSYYTSNFQTLREHMIHSFPIRAPWPPLRGPVYCSELPWVMRTKNRNVGKRNGSPT</sequence>
<dbReference type="SMART" id="SM00703">
    <property type="entry name" value="NRF"/>
    <property type="match status" value="1"/>
</dbReference>
<feature type="compositionally biased region" description="Polar residues" evidence="1">
    <location>
        <begin position="233"/>
        <end position="259"/>
    </location>
</feature>
<dbReference type="PANTHER" id="PTHR11161">
    <property type="entry name" value="O-ACYLTRANSFERASE"/>
    <property type="match status" value="1"/>
</dbReference>
<keyword evidence="2" id="KW-0812">Transmembrane</keyword>
<dbReference type="PANTHER" id="PTHR11161:SF0">
    <property type="entry name" value="O-ACYLTRANSFERASE LIKE PROTEIN"/>
    <property type="match status" value="1"/>
</dbReference>
<evidence type="ECO:0000259" key="4">
    <source>
        <dbReference type="SMART" id="SM00703"/>
    </source>
</evidence>
<feature type="compositionally biased region" description="Low complexity" evidence="1">
    <location>
        <begin position="29"/>
        <end position="51"/>
    </location>
</feature>
<dbReference type="InterPro" id="IPR052728">
    <property type="entry name" value="O2_lipid_transport_reg"/>
</dbReference>